<dbReference type="InterPro" id="IPR028085">
    <property type="entry name" value="FNIP_mid_dom"/>
</dbReference>
<dbReference type="InterPro" id="IPR028084">
    <property type="entry name" value="FNIP_N_dom"/>
</dbReference>
<comment type="subcellular location">
    <subcellularLocation>
        <location evidence="1">Cytoplasm</location>
    </subcellularLocation>
    <subcellularLocation>
        <location evidence="2">Lysosome membrane</location>
    </subcellularLocation>
</comment>
<evidence type="ECO:0000313" key="9">
    <source>
        <dbReference type="EMBL" id="WAQ97276.1"/>
    </source>
</evidence>
<dbReference type="InterPro" id="IPR028086">
    <property type="entry name" value="FNIP_C_dom"/>
</dbReference>
<accession>A0ABY7DHW8</accession>
<dbReference type="PRINTS" id="PR02073">
    <property type="entry name" value="FOLLICULNIP1"/>
</dbReference>
<keyword evidence="10" id="KW-1185">Reference proteome</keyword>
<evidence type="ECO:0000256" key="5">
    <source>
        <dbReference type="ARBA" id="ARBA00023136"/>
    </source>
</evidence>
<evidence type="ECO:0000256" key="3">
    <source>
        <dbReference type="ARBA" id="ARBA00007541"/>
    </source>
</evidence>
<evidence type="ECO:0000256" key="6">
    <source>
        <dbReference type="ARBA" id="ARBA00023228"/>
    </source>
</evidence>
<dbReference type="Proteomes" id="UP001164746">
    <property type="component" value="Chromosome 2"/>
</dbReference>
<dbReference type="PANTHER" id="PTHR21634">
    <property type="entry name" value="RE13835P"/>
    <property type="match status" value="1"/>
</dbReference>
<dbReference type="PROSITE" id="PS51836">
    <property type="entry name" value="DENN_FNIP12"/>
    <property type="match status" value="1"/>
</dbReference>
<reference evidence="9" key="1">
    <citation type="submission" date="2022-11" db="EMBL/GenBank/DDBJ databases">
        <title>Centuries of genome instability and evolution in soft-shell clam transmissible cancer (bioRxiv).</title>
        <authorList>
            <person name="Hart S.F.M."/>
            <person name="Yonemitsu M.A."/>
            <person name="Giersch R.M."/>
            <person name="Beal B.F."/>
            <person name="Arriagada G."/>
            <person name="Davis B.W."/>
            <person name="Ostrander E.A."/>
            <person name="Goff S.P."/>
            <person name="Metzger M.J."/>
        </authorList>
    </citation>
    <scope>NUCLEOTIDE SEQUENCE</scope>
    <source>
        <strain evidence="9">MELC-2E11</strain>
        <tissue evidence="9">Siphon/mantle</tissue>
    </source>
</reference>
<evidence type="ECO:0000256" key="1">
    <source>
        <dbReference type="ARBA" id="ARBA00004496"/>
    </source>
</evidence>
<evidence type="ECO:0000256" key="4">
    <source>
        <dbReference type="ARBA" id="ARBA00022490"/>
    </source>
</evidence>
<feature type="region of interest" description="Disordered" evidence="7">
    <location>
        <begin position="796"/>
        <end position="822"/>
    </location>
</feature>
<dbReference type="Pfam" id="PF14636">
    <property type="entry name" value="FNIP_N"/>
    <property type="match status" value="1"/>
</dbReference>
<keyword evidence="6" id="KW-0458">Lysosome</keyword>
<sequence>MVYSLSRLEEFKEKLASQLSCYSKSGKKPQFDGKSLRIVLFVDSDVKGRRLIFDSKAVVKEDDKGCKRGKCNVNQKLRTVSEDRVQNAVSRQKNYSYQPQKTGSDSKKLEEIMFGAVGVAYKGSSFKVHITSSPSQLMLTKVFIPEKPKRLSTADSEDCSFSSITDISITAPRAISQGSDANSGIAQSIPVDVPSLSPRQSWMRSIDLLDEDSGLASLTSSGSFQGSFSGSQNSYQARRITRGQSTSLDGHGRRGSHHDVFPELSAKTPKRVKIAIGCIFDTQEDRNEPASRLFESFFFSHIALLESHLEQLRREVERVYYTGQKQIFYPVVIEAYENFKRDMCDLYTAQRLTEPIWLTMMSYTSYRYMLCDRFLKEFVGLVKTFETKNSNFFMSSLLTAVLTHHLAWVPTVMPAGGTPTGTYLGKHSAKWVDTLAKSHPYNPLWAQLGDLYGAIGFPLKLSRTVVVGKKADIVKKFLFILSYFIRCSDILETSDVGCLDTYLDKLDFDVESPMDSAKTLPATTPTNVDFRTVNIGSPTPVNEDKGFNFDSCGSCHPSIKSFQSLPLDSLLSVNEKESSPGTDYNSNHGSVVMNQTCEACNANRTGGSKVGNSVFYLPSVSCICDKVAGANSESNNMKDSDNRAMIQKKKENLRLVLPESISTESQNNTENKECKLSMAEHLDSPKREKVGVSRRSAQPQELERTHISGYDIKLPENVEKVLTKKEIQSVFLQNKSDSMFNEYFDDETIEAKTIDELDEKDLVVDLPTSKNHLKSRYHSGDSAVAKFDEDQCKTPSLPDLTAVKPSPTTGVDGPHRARLGSMGAENPYKFRRSSISRQISEASTKTVKNVQGKTRPLTPAEVKHRHISSNSSYDLDLLDPRAYCHELPMPNPGVETSNCSSQKQFDKNFGWSLLADFSNHYMSDFVLQGTSDKHYQDKLNRDIRMAMQTQTHVRVFSSQHIDRPEKYPQSCMSSTLVSNLIDSLVSMARLKMSPEFCMSHLEDRLQEIYFKSKMMAEYLKKNKNVKELLKIVEFDRSDLPLLAAITGTHTTNFPLVCLS</sequence>
<feature type="domain" description="UDENN FNIP1/2-type" evidence="8">
    <location>
        <begin position="31"/>
        <end position="1049"/>
    </location>
</feature>
<protein>
    <submittedName>
        <fullName evidence="9">FNIP1-like protein</fullName>
    </submittedName>
</protein>
<dbReference type="Pfam" id="PF14638">
    <property type="entry name" value="FNIP_C"/>
    <property type="match status" value="1"/>
</dbReference>
<dbReference type="EMBL" id="CP111013">
    <property type="protein sequence ID" value="WAQ97276.1"/>
    <property type="molecule type" value="Genomic_DNA"/>
</dbReference>
<evidence type="ECO:0000259" key="8">
    <source>
        <dbReference type="PROSITE" id="PS51836"/>
    </source>
</evidence>
<proteinExistence type="inferred from homology"/>
<comment type="similarity">
    <text evidence="3">Belongs to the FNIP family.</text>
</comment>
<organism evidence="9 10">
    <name type="scientific">Mya arenaria</name>
    <name type="common">Soft-shell clam</name>
    <dbReference type="NCBI Taxonomy" id="6604"/>
    <lineage>
        <taxon>Eukaryota</taxon>
        <taxon>Metazoa</taxon>
        <taxon>Spiralia</taxon>
        <taxon>Lophotrochozoa</taxon>
        <taxon>Mollusca</taxon>
        <taxon>Bivalvia</taxon>
        <taxon>Autobranchia</taxon>
        <taxon>Heteroconchia</taxon>
        <taxon>Euheterodonta</taxon>
        <taxon>Imparidentia</taxon>
        <taxon>Neoheterodontei</taxon>
        <taxon>Myida</taxon>
        <taxon>Myoidea</taxon>
        <taxon>Myidae</taxon>
        <taxon>Mya</taxon>
    </lineage>
</organism>
<keyword evidence="4" id="KW-0963">Cytoplasm</keyword>
<name>A0ABY7DHW8_MYAAR</name>
<dbReference type="InterPro" id="IPR037545">
    <property type="entry name" value="DENN_FNIP1/2"/>
</dbReference>
<dbReference type="PANTHER" id="PTHR21634:SF9">
    <property type="entry name" value="RE13835P"/>
    <property type="match status" value="1"/>
</dbReference>
<evidence type="ECO:0000256" key="2">
    <source>
        <dbReference type="ARBA" id="ARBA00004656"/>
    </source>
</evidence>
<dbReference type="Pfam" id="PF14637">
    <property type="entry name" value="FNIP_M"/>
    <property type="match status" value="1"/>
</dbReference>
<dbReference type="InterPro" id="IPR026156">
    <property type="entry name" value="FNIP_fam"/>
</dbReference>
<evidence type="ECO:0000313" key="10">
    <source>
        <dbReference type="Proteomes" id="UP001164746"/>
    </source>
</evidence>
<keyword evidence="5" id="KW-0472">Membrane</keyword>
<gene>
    <name evidence="9" type="ORF">MAR_029966</name>
</gene>
<evidence type="ECO:0000256" key="7">
    <source>
        <dbReference type="SAM" id="MobiDB-lite"/>
    </source>
</evidence>